<name>A0ACC0BGU7_CATRO</name>
<proteinExistence type="predicted"/>
<evidence type="ECO:0000313" key="1">
    <source>
        <dbReference type="EMBL" id="KAI5671817.1"/>
    </source>
</evidence>
<dbReference type="EMBL" id="CM044703">
    <property type="protein sequence ID" value="KAI5671817.1"/>
    <property type="molecule type" value="Genomic_DNA"/>
</dbReference>
<protein>
    <submittedName>
        <fullName evidence="1">Uncharacterized protein</fullName>
    </submittedName>
</protein>
<gene>
    <name evidence="1" type="ORF">M9H77_12181</name>
</gene>
<dbReference type="Proteomes" id="UP001060085">
    <property type="component" value="Linkage Group LG03"/>
</dbReference>
<evidence type="ECO:0000313" key="2">
    <source>
        <dbReference type="Proteomes" id="UP001060085"/>
    </source>
</evidence>
<organism evidence="1 2">
    <name type="scientific">Catharanthus roseus</name>
    <name type="common">Madagascar periwinkle</name>
    <name type="synonym">Vinca rosea</name>
    <dbReference type="NCBI Taxonomy" id="4058"/>
    <lineage>
        <taxon>Eukaryota</taxon>
        <taxon>Viridiplantae</taxon>
        <taxon>Streptophyta</taxon>
        <taxon>Embryophyta</taxon>
        <taxon>Tracheophyta</taxon>
        <taxon>Spermatophyta</taxon>
        <taxon>Magnoliopsida</taxon>
        <taxon>eudicotyledons</taxon>
        <taxon>Gunneridae</taxon>
        <taxon>Pentapetalae</taxon>
        <taxon>asterids</taxon>
        <taxon>lamiids</taxon>
        <taxon>Gentianales</taxon>
        <taxon>Apocynaceae</taxon>
        <taxon>Rauvolfioideae</taxon>
        <taxon>Vinceae</taxon>
        <taxon>Catharanthinae</taxon>
        <taxon>Catharanthus</taxon>
    </lineage>
</organism>
<reference evidence="2" key="1">
    <citation type="journal article" date="2023" name="Nat. Plants">
        <title>Single-cell RNA sequencing provides a high-resolution roadmap for understanding the multicellular compartmentation of specialized metabolism.</title>
        <authorList>
            <person name="Sun S."/>
            <person name="Shen X."/>
            <person name="Li Y."/>
            <person name="Li Y."/>
            <person name="Wang S."/>
            <person name="Li R."/>
            <person name="Zhang H."/>
            <person name="Shen G."/>
            <person name="Guo B."/>
            <person name="Wei J."/>
            <person name="Xu J."/>
            <person name="St-Pierre B."/>
            <person name="Chen S."/>
            <person name="Sun C."/>
        </authorList>
    </citation>
    <scope>NUCLEOTIDE SEQUENCE [LARGE SCALE GENOMIC DNA]</scope>
</reference>
<comment type="caution">
    <text evidence="1">The sequence shown here is derived from an EMBL/GenBank/DDBJ whole genome shotgun (WGS) entry which is preliminary data.</text>
</comment>
<accession>A0ACC0BGU7</accession>
<sequence length="154" mass="17814">MDSRESQNFGWVADLKKFLKHCSFCLSHSNPEGIPALSRLSILPPLPPPLSFEYPSSSRRPAATRRRQRTRRRRRRLLLCYSLLLQLRCYLLFLFRLPLFFKFEEKKKGSKPVEETLSNKGNVNNEDRGKKPRVGVEFSDCEIIGNPGLHKAIA</sequence>
<keyword evidence="2" id="KW-1185">Reference proteome</keyword>